<keyword evidence="5" id="KW-1185">Reference proteome</keyword>
<evidence type="ECO:0000259" key="2">
    <source>
        <dbReference type="PROSITE" id="PS50090"/>
    </source>
</evidence>
<dbReference type="Gene3D" id="1.10.10.60">
    <property type="entry name" value="Homeodomain-like"/>
    <property type="match status" value="1"/>
</dbReference>
<dbReference type="PROSITE" id="PS50090">
    <property type="entry name" value="MYB_LIKE"/>
    <property type="match status" value="1"/>
</dbReference>
<dbReference type="SUPFAM" id="SSF46689">
    <property type="entry name" value="Homeodomain-like"/>
    <property type="match status" value="1"/>
</dbReference>
<feature type="domain" description="HTH myb-type" evidence="3">
    <location>
        <begin position="1"/>
        <end position="56"/>
    </location>
</feature>
<evidence type="ECO:0000313" key="4">
    <source>
        <dbReference type="EMBL" id="EQC38054.1"/>
    </source>
</evidence>
<name>T0QJ76_SAPDV</name>
<dbReference type="RefSeq" id="XP_008608381.1">
    <property type="nucleotide sequence ID" value="XM_008610159.1"/>
</dbReference>
<organism evidence="4 5">
    <name type="scientific">Saprolegnia diclina (strain VS20)</name>
    <dbReference type="NCBI Taxonomy" id="1156394"/>
    <lineage>
        <taxon>Eukaryota</taxon>
        <taxon>Sar</taxon>
        <taxon>Stramenopiles</taxon>
        <taxon>Oomycota</taxon>
        <taxon>Saprolegniomycetes</taxon>
        <taxon>Saprolegniales</taxon>
        <taxon>Saprolegniaceae</taxon>
        <taxon>Saprolegnia</taxon>
    </lineage>
</organism>
<evidence type="ECO:0000259" key="3">
    <source>
        <dbReference type="PROSITE" id="PS51294"/>
    </source>
</evidence>
<protein>
    <submittedName>
        <fullName evidence="4">Uncharacterized protein</fullName>
    </submittedName>
</protein>
<dbReference type="InterPro" id="IPR001005">
    <property type="entry name" value="SANT/Myb"/>
</dbReference>
<dbReference type="PANTHER" id="PTHR12802:SF155">
    <property type="entry name" value="DEUBIQUITINASE MYSM1"/>
    <property type="match status" value="1"/>
</dbReference>
<dbReference type="Pfam" id="PF00249">
    <property type="entry name" value="Myb_DNA-binding"/>
    <property type="match status" value="1"/>
</dbReference>
<reference evidence="4 5" key="1">
    <citation type="submission" date="2012-04" db="EMBL/GenBank/DDBJ databases">
        <title>The Genome Sequence of Saprolegnia declina VS20.</title>
        <authorList>
            <consortium name="The Broad Institute Genome Sequencing Platform"/>
            <person name="Russ C."/>
            <person name="Nusbaum C."/>
            <person name="Tyler B."/>
            <person name="van West P."/>
            <person name="Dieguez-Uribeondo J."/>
            <person name="de Bruijn I."/>
            <person name="Tripathy S."/>
            <person name="Jiang R."/>
            <person name="Young S.K."/>
            <person name="Zeng Q."/>
            <person name="Gargeya S."/>
            <person name="Fitzgerald M."/>
            <person name="Haas B."/>
            <person name="Abouelleil A."/>
            <person name="Alvarado L."/>
            <person name="Arachchi H.M."/>
            <person name="Berlin A."/>
            <person name="Chapman S.B."/>
            <person name="Goldberg J."/>
            <person name="Griggs A."/>
            <person name="Gujja S."/>
            <person name="Hansen M."/>
            <person name="Howarth C."/>
            <person name="Imamovic A."/>
            <person name="Larimer J."/>
            <person name="McCowen C."/>
            <person name="Montmayeur A."/>
            <person name="Murphy C."/>
            <person name="Neiman D."/>
            <person name="Pearson M."/>
            <person name="Priest M."/>
            <person name="Roberts A."/>
            <person name="Saif S."/>
            <person name="Shea T."/>
            <person name="Sisk P."/>
            <person name="Sykes S."/>
            <person name="Wortman J."/>
            <person name="Nusbaum C."/>
            <person name="Birren B."/>
        </authorList>
    </citation>
    <scope>NUCLEOTIDE SEQUENCE [LARGE SCALE GENOMIC DNA]</scope>
    <source>
        <strain evidence="4 5">VS20</strain>
    </source>
</reference>
<evidence type="ECO:0000256" key="1">
    <source>
        <dbReference type="ARBA" id="ARBA00023242"/>
    </source>
</evidence>
<dbReference type="InterPro" id="IPR017930">
    <property type="entry name" value="Myb_dom"/>
</dbReference>
<dbReference type="VEuPathDB" id="FungiDB:SDRG_04484"/>
<dbReference type="Proteomes" id="UP000030762">
    <property type="component" value="Unassembled WGS sequence"/>
</dbReference>
<proteinExistence type="predicted"/>
<dbReference type="OrthoDB" id="91504at2759"/>
<sequence>MHQVRTGTWTSEEHELFLVGIQRYPKGPWRKVAELIRTRSVRQTQTHGHKFRLKLARIEAQRWVGGFRYPVHPTTAPLILPDELPPLAHALDFLLEQLIESDDDDRPQPAMVASS</sequence>
<evidence type="ECO:0000313" key="5">
    <source>
        <dbReference type="Proteomes" id="UP000030762"/>
    </source>
</evidence>
<dbReference type="SMART" id="SM00717">
    <property type="entry name" value="SANT"/>
    <property type="match status" value="1"/>
</dbReference>
<accession>T0QJ76</accession>
<dbReference type="CDD" id="cd00167">
    <property type="entry name" value="SANT"/>
    <property type="match status" value="1"/>
</dbReference>
<dbReference type="STRING" id="1156394.T0QJ76"/>
<dbReference type="EMBL" id="JH767142">
    <property type="protein sequence ID" value="EQC38054.1"/>
    <property type="molecule type" value="Genomic_DNA"/>
</dbReference>
<dbReference type="GeneID" id="19945211"/>
<gene>
    <name evidence="4" type="ORF">SDRG_04484</name>
</gene>
<dbReference type="PANTHER" id="PTHR12802">
    <property type="entry name" value="SWI/SNF COMPLEX-RELATED"/>
    <property type="match status" value="1"/>
</dbReference>
<keyword evidence="1" id="KW-0539">Nucleus</keyword>
<feature type="domain" description="Myb-like" evidence="2">
    <location>
        <begin position="1"/>
        <end position="52"/>
    </location>
</feature>
<dbReference type="PROSITE" id="PS51294">
    <property type="entry name" value="HTH_MYB"/>
    <property type="match status" value="1"/>
</dbReference>
<dbReference type="InterPro" id="IPR009057">
    <property type="entry name" value="Homeodomain-like_sf"/>
</dbReference>
<dbReference type="AlphaFoldDB" id="T0QJ76"/>
<dbReference type="InParanoid" id="T0QJ76"/>